<comment type="similarity">
    <text evidence="2">In the N-terminal section; belongs to the MoaB/Mog family.</text>
</comment>
<dbReference type="CDD" id="cd00886">
    <property type="entry name" value="MogA_MoaB"/>
    <property type="match status" value="1"/>
</dbReference>
<dbReference type="Gene3D" id="3.40.980.10">
    <property type="entry name" value="MoaB/Mog-like domain"/>
    <property type="match status" value="2"/>
</dbReference>
<dbReference type="PROSITE" id="PS01079">
    <property type="entry name" value="MOCF_BIOSYNTHESIS_2"/>
    <property type="match status" value="1"/>
</dbReference>
<gene>
    <name evidence="8" type="primary">GPHN</name>
</gene>
<feature type="compositionally biased region" description="Pro residues" evidence="5">
    <location>
        <begin position="200"/>
        <end position="212"/>
    </location>
</feature>
<sequence>MATEGMILTNHDHQIRVGVLTVSDSCFRNLAEDRSGINLKDLVQDPSLLGGTISAYKIVPDEIEEIKETLIDWCDEKELNLILTTGGTGFAPRDVTPEKFPTFPFCGLQKGATKEVIEREAPGMALAMLMGSLNVTPLGMLSRPVCGIRGKTLIINLPGSKKGSQECFQFILPALPHAIDLLRDAIVKVKEVHDELEDLPSPPPPLSPPPTTSPHKQTEDKGVQCEEEEEEKKDSGVASTEDSSSSHITAAAIAAKKHPFYTSPAVIMAHGEQPIPGLINYPHHATGSADERIPDSIISRGVQVLPRDTASLSTTPSESPRAQATSRLSTASCPTPKQIRRPDESKGVASRVGSLKARLPSCSSTYSVSEVQSRCSSKENILRASHSAVDITKVARRHRMSPFPLTSMDKAFITVLEMTPVLGTEIINYRDGMGRVLAQDVYAKDNLPPFPASVKDGYAVRAADGPGDRFIIGESQAGEQPTQTVMPGQVMRVTTGAPIPCGADAVVQVEDTELIRESDDGTEELEVRILVQARPGQDIRPIGHDIKRGECVLAKGTHMGPSEIGLLATVGVTEVEVNKFPVVAVMSTGNELLNPEDDLLPGKIRDSNRSTLLATIQEHGYPTINLGIVGDNPDDLLNALNEGISRADVIITSGGVSMGEKDYLKQVLDIDLHAQIHFGRVFMKPGLPTTFATLDIDGVRKIIFALPGNPVSAVVTCNLFVVPALRKMQGILDPRPTIIKARLSCDVKLDPRPEYHRCILTWHHQEPLPWAQSTGNQMSSRLMSMRSANGLLMLPPKTEQYVELHKGEVVDVMVIGRL</sequence>
<protein>
    <submittedName>
        <fullName evidence="8">Gephyrin isoform X7</fullName>
    </submittedName>
</protein>
<evidence type="ECO:0000313" key="7">
    <source>
        <dbReference type="Proteomes" id="UP001652662"/>
    </source>
</evidence>
<dbReference type="InterPro" id="IPR001453">
    <property type="entry name" value="MoaB/Mog_dom"/>
</dbReference>
<dbReference type="SMART" id="SM00852">
    <property type="entry name" value="MoCF_biosynth"/>
    <property type="match status" value="2"/>
</dbReference>
<dbReference type="InterPro" id="IPR036688">
    <property type="entry name" value="MoeA_C_domain_IV_sf"/>
</dbReference>
<organism evidence="7 8">
    <name type="scientific">Equus przewalskii</name>
    <name type="common">Przewalski's horse</name>
    <name type="synonym">Equus caballus przewalskii</name>
    <dbReference type="NCBI Taxonomy" id="9798"/>
    <lineage>
        <taxon>Eukaryota</taxon>
        <taxon>Metazoa</taxon>
        <taxon>Chordata</taxon>
        <taxon>Craniata</taxon>
        <taxon>Vertebrata</taxon>
        <taxon>Euteleostomi</taxon>
        <taxon>Mammalia</taxon>
        <taxon>Eutheria</taxon>
        <taxon>Laurasiatheria</taxon>
        <taxon>Perissodactyla</taxon>
        <taxon>Equidae</taxon>
        <taxon>Equus</taxon>
    </lineage>
</organism>
<feature type="domain" description="MoaB/Mog" evidence="6">
    <location>
        <begin position="18"/>
        <end position="178"/>
    </location>
</feature>
<dbReference type="SUPFAM" id="SSF63867">
    <property type="entry name" value="MoeA C-terminal domain-like"/>
    <property type="match status" value="1"/>
</dbReference>
<evidence type="ECO:0000256" key="5">
    <source>
        <dbReference type="SAM" id="MobiDB-lite"/>
    </source>
</evidence>
<dbReference type="SUPFAM" id="SSF53218">
    <property type="entry name" value="Molybdenum cofactor biosynthesis proteins"/>
    <property type="match status" value="2"/>
</dbReference>
<dbReference type="Pfam" id="PF03454">
    <property type="entry name" value="MoeA_C"/>
    <property type="match status" value="1"/>
</dbReference>
<dbReference type="Pfam" id="PF00994">
    <property type="entry name" value="MoCF_biosynth"/>
    <property type="match status" value="2"/>
</dbReference>
<dbReference type="PANTHER" id="PTHR10192">
    <property type="entry name" value="MOLYBDOPTERIN BIOSYNTHESIS PROTEIN"/>
    <property type="match status" value="1"/>
</dbReference>
<evidence type="ECO:0000256" key="2">
    <source>
        <dbReference type="ARBA" id="ARBA00007589"/>
    </source>
</evidence>
<dbReference type="PANTHER" id="PTHR10192:SF5">
    <property type="entry name" value="GEPHYRIN"/>
    <property type="match status" value="1"/>
</dbReference>
<evidence type="ECO:0000256" key="1">
    <source>
        <dbReference type="ARBA" id="ARBA00005046"/>
    </source>
</evidence>
<feature type="region of interest" description="Disordered" evidence="5">
    <location>
        <begin position="307"/>
        <end position="348"/>
    </location>
</feature>
<feature type="compositionally biased region" description="Polar residues" evidence="5">
    <location>
        <begin position="310"/>
        <end position="335"/>
    </location>
</feature>
<evidence type="ECO:0000313" key="8">
    <source>
        <dbReference type="RefSeq" id="XP_070450122.1"/>
    </source>
</evidence>
<dbReference type="Proteomes" id="UP001652662">
    <property type="component" value="Chromosome 25"/>
</dbReference>
<dbReference type="Gene3D" id="2.40.340.10">
    <property type="entry name" value="MoeA, C-terminal, domain IV"/>
    <property type="match status" value="1"/>
</dbReference>
<comment type="pathway">
    <text evidence="1">Cofactor biosynthesis; molybdopterin biosynthesis.</text>
</comment>
<dbReference type="InterPro" id="IPR036425">
    <property type="entry name" value="MoaB/Mog-like_dom_sf"/>
</dbReference>
<keyword evidence="7" id="KW-1185">Reference proteome</keyword>
<dbReference type="CDD" id="cd00887">
    <property type="entry name" value="MoeA"/>
    <property type="match status" value="1"/>
</dbReference>
<name>A0ABM4MBQ0_EQUPR</name>
<dbReference type="InterPro" id="IPR036135">
    <property type="entry name" value="MoeA_linker/N_sf"/>
</dbReference>
<dbReference type="InterPro" id="IPR038987">
    <property type="entry name" value="MoeA-like"/>
</dbReference>
<dbReference type="Pfam" id="PF03453">
    <property type="entry name" value="MoeA_N"/>
    <property type="match status" value="1"/>
</dbReference>
<evidence type="ECO:0000259" key="6">
    <source>
        <dbReference type="SMART" id="SM00852"/>
    </source>
</evidence>
<evidence type="ECO:0000256" key="4">
    <source>
        <dbReference type="ARBA" id="ARBA00023150"/>
    </source>
</evidence>
<dbReference type="SUPFAM" id="SSF63882">
    <property type="entry name" value="MoeA N-terminal region -like"/>
    <property type="match status" value="1"/>
</dbReference>
<comment type="similarity">
    <text evidence="3">In the C-terminal section; belongs to the MoeA family.</text>
</comment>
<dbReference type="InterPro" id="IPR005111">
    <property type="entry name" value="MoeA_C_domain_IV"/>
</dbReference>
<evidence type="ECO:0000256" key="3">
    <source>
        <dbReference type="ARBA" id="ARBA00008339"/>
    </source>
</evidence>
<feature type="domain" description="MoaB/Mog" evidence="6">
    <location>
        <begin position="584"/>
        <end position="727"/>
    </location>
</feature>
<feature type="region of interest" description="Disordered" evidence="5">
    <location>
        <begin position="194"/>
        <end position="246"/>
    </location>
</feature>
<dbReference type="Gene3D" id="3.90.105.10">
    <property type="entry name" value="Molybdopterin biosynthesis moea protein, domain 2"/>
    <property type="match status" value="1"/>
</dbReference>
<keyword evidence="4" id="KW-0501">Molybdenum cofactor biosynthesis</keyword>
<dbReference type="PROSITE" id="PS01078">
    <property type="entry name" value="MOCF_BIOSYNTHESIS_1"/>
    <property type="match status" value="1"/>
</dbReference>
<dbReference type="InterPro" id="IPR008284">
    <property type="entry name" value="MoCF_biosynth_CS"/>
</dbReference>
<proteinExistence type="inferred from homology"/>
<dbReference type="NCBIfam" id="TIGR00177">
    <property type="entry name" value="molyb_syn"/>
    <property type="match status" value="2"/>
</dbReference>
<accession>A0ABM4MBQ0</accession>
<dbReference type="NCBIfam" id="NF045515">
    <property type="entry name" value="Glp_gephyrin"/>
    <property type="match status" value="1"/>
</dbReference>
<dbReference type="InterPro" id="IPR005110">
    <property type="entry name" value="MoeA_linker/N"/>
</dbReference>
<dbReference type="RefSeq" id="XP_070450122.1">
    <property type="nucleotide sequence ID" value="XM_070594021.1"/>
</dbReference>
<dbReference type="Gene3D" id="2.170.190.11">
    <property type="entry name" value="Molybdopterin biosynthesis moea protein, domain 3"/>
    <property type="match status" value="1"/>
</dbReference>
<dbReference type="GeneID" id="103560567"/>
<reference evidence="8" key="1">
    <citation type="submission" date="2025-08" db="UniProtKB">
        <authorList>
            <consortium name="RefSeq"/>
        </authorList>
    </citation>
    <scope>IDENTIFICATION</scope>
    <source>
        <tissue evidence="8">Blood</tissue>
    </source>
</reference>